<evidence type="ECO:0000313" key="8">
    <source>
        <dbReference type="EMBL" id="OON20063.1"/>
    </source>
</evidence>
<feature type="compositionally biased region" description="Low complexity" evidence="6">
    <location>
        <begin position="436"/>
        <end position="452"/>
    </location>
</feature>
<dbReference type="Gene3D" id="1.10.220.20">
    <property type="match status" value="1"/>
</dbReference>
<dbReference type="Pfam" id="PF16453">
    <property type="entry name" value="IQ_SEC7_PH"/>
    <property type="match status" value="1"/>
</dbReference>
<dbReference type="EMBL" id="KV892877">
    <property type="protein sequence ID" value="OON20063.1"/>
    <property type="molecule type" value="Genomic_DNA"/>
</dbReference>
<sequence>HVNIPSCQVVLYTLGYQSLGEFAGQSILGCIVDLKGAVRAPSLEYLREQVKNLIPESYVVVFLLDDKSHNEIAWSYKNSERHSPEKLQSNLKRLKSCNFFTDLPEAIDPRNKIFHLMIDEKTDYGGIIAELQLQKKMFEHVSEGGSCRTTVKINPGEEDYAFGDFASNSLQIFSKASVSGELCEKRTTIVRRFFTLDCYTISVPAGDLQVALTLPLDIAAKLNAPETDCRFNVKYFNVDKNTGLALGDRLSHWEEILLNFGNYVELCTVAQEMGIESVNKCDPMLSPASYILPLARNPICFVQKSRMHCPDPQSSLRSVADFKWNISWTSDDTHDSCWITCLGDPTSVMCDEVLERAPCSNLACISCQSYHCASHFVNPRLLTKYFNLGDLKLVEHRSRSEDNRRFRGRSVPNRDPCTLANDPFFRSWSMCISRTPSSPSTESPSPGSISSGGCARSPSCHHKLPPSDSRISTDCSDKSSSQLLPPPMQKLSSFHSSFRNLLNDSPNPGCSALVGSFAHLSQHIAASKFVPNDVPPSSGNTIQPNIRGLRENTLLIPSSYSPRPRVRTTTCSGESDTSARDSGLSSHSSSSAYCAPHQASVLRDHPEIPIEDSRPNEGILKLPPPVPPHAPKSHAAAARTVAENTETRHPSVPRGFGLEPTGRLKDVTIRLPRYCRNPCRTVTPFTDKSMLMRPLSSPSGTLNEPTSPIWKRKQRISARSSQPCSGVNETPTQSDVIGQDSCPLVAPSALPKPAITCPACAAAKQYFLCLDALPRLDYVDTSYMGKFNCETCFAITRSVGVNCFNRDPTRSLTFLERHGFLRTSRPDSIAHFILSTPGLCRSQLGAFLGGTQSGVVSPSAVMKCLFHSLDFRESEVDEAIREAVHRFGMPVESQEIGRYLECLAERYHESRWPPEGALCAPVTVNQILLLFYSVLLLQTSLHNESAARTSLGKQTVSMFTKNCLGFLFPESEADAPLDNGEQLELRRAEFSPAKLSSICNRIKMNPLVQGFDHTELVGQIARSLVLPSTTRPTRLDRKRHSFGLDMLTDLVQPYRRLVFYCIMVQFIKRTNSSSRVGLLRHVFLFNDCLLLARPIQSGRKSRKYVFSNQQLGRELVSLLRGESHSRPETLRRLLGTQFRLPCGLRPSSRDQISTNVSVPFPGNIHAHTPLLKISSTSACLPIAKTSYSSRGDVLSCLQLNKLVGVRRIPLSDCVLRPFESEGCRFGLELWSCHDPSEIRQLSGPKVNGASKNPESWRPLITLAALTQPDYENIVYDLIDCFREVHLVSRELAKK</sequence>
<keyword evidence="5" id="KW-0175">Coiled coil</keyword>
<keyword evidence="9" id="KW-1185">Reference proteome</keyword>
<protein>
    <submittedName>
        <fullName evidence="8">Sec7 domain protein</fullName>
    </submittedName>
</protein>
<dbReference type="InterPro" id="IPR011993">
    <property type="entry name" value="PH-like_dom_sf"/>
</dbReference>
<dbReference type="Proteomes" id="UP000243686">
    <property type="component" value="Unassembled WGS sequence"/>
</dbReference>
<evidence type="ECO:0000256" key="6">
    <source>
        <dbReference type="SAM" id="MobiDB-lite"/>
    </source>
</evidence>
<dbReference type="PANTHER" id="PTHR10663:SF342">
    <property type="entry name" value="FI21420P1"/>
    <property type="match status" value="1"/>
</dbReference>
<comment type="similarity">
    <text evidence="2">Belongs to the BRAG family.</text>
</comment>
<keyword evidence="4" id="KW-0597">Phosphoprotein</keyword>
<accession>A0A1S8X0M6</accession>
<dbReference type="PROSITE" id="PS50190">
    <property type="entry name" value="SEC7"/>
    <property type="match status" value="1"/>
</dbReference>
<dbReference type="InterPro" id="IPR023394">
    <property type="entry name" value="Sec7_C_sf"/>
</dbReference>
<evidence type="ECO:0000256" key="3">
    <source>
        <dbReference type="ARBA" id="ARBA00022490"/>
    </source>
</evidence>
<evidence type="ECO:0000313" key="9">
    <source>
        <dbReference type="Proteomes" id="UP000243686"/>
    </source>
</evidence>
<feature type="region of interest" description="Disordered" evidence="6">
    <location>
        <begin position="436"/>
        <end position="490"/>
    </location>
</feature>
<dbReference type="InterPro" id="IPR035999">
    <property type="entry name" value="Sec7_dom_sf"/>
</dbReference>
<evidence type="ECO:0000259" key="7">
    <source>
        <dbReference type="PROSITE" id="PS50190"/>
    </source>
</evidence>
<evidence type="ECO:0000256" key="5">
    <source>
        <dbReference type="ARBA" id="ARBA00023054"/>
    </source>
</evidence>
<dbReference type="SMART" id="SM00222">
    <property type="entry name" value="Sec7"/>
    <property type="match status" value="1"/>
</dbReference>
<feature type="domain" description="SEC7" evidence="7">
    <location>
        <begin position="800"/>
        <end position="1005"/>
    </location>
</feature>
<gene>
    <name evidence="8" type="ORF">X801_04060</name>
</gene>
<proteinExistence type="inferred from homology"/>
<evidence type="ECO:0000256" key="1">
    <source>
        <dbReference type="ARBA" id="ARBA00004496"/>
    </source>
</evidence>
<evidence type="ECO:0000256" key="2">
    <source>
        <dbReference type="ARBA" id="ARBA00006248"/>
    </source>
</evidence>
<dbReference type="Pfam" id="PF01369">
    <property type="entry name" value="Sec7"/>
    <property type="match status" value="1"/>
</dbReference>
<dbReference type="GO" id="GO:0005737">
    <property type="term" value="C:cytoplasm"/>
    <property type="evidence" value="ECO:0007669"/>
    <property type="project" value="UniProtKB-SubCell"/>
</dbReference>
<dbReference type="Gene3D" id="1.10.1000.11">
    <property type="entry name" value="Arf Nucleotide-binding Site Opener,domain 2"/>
    <property type="match status" value="1"/>
</dbReference>
<dbReference type="PANTHER" id="PTHR10663">
    <property type="entry name" value="GUANYL-NUCLEOTIDE EXCHANGE FACTOR"/>
    <property type="match status" value="1"/>
</dbReference>
<dbReference type="Gene3D" id="2.30.29.30">
    <property type="entry name" value="Pleckstrin-homology domain (PH domain)/Phosphotyrosine-binding domain (PTB)"/>
    <property type="match status" value="1"/>
</dbReference>
<feature type="compositionally biased region" description="Polar residues" evidence="6">
    <location>
        <begin position="469"/>
        <end position="483"/>
    </location>
</feature>
<comment type="subcellular location">
    <subcellularLocation>
        <location evidence="1">Cytoplasm</location>
    </subcellularLocation>
</comment>
<dbReference type="GO" id="GO:0030036">
    <property type="term" value="P:actin cytoskeleton organization"/>
    <property type="evidence" value="ECO:0007669"/>
    <property type="project" value="TreeGrafter"/>
</dbReference>
<evidence type="ECO:0000256" key="4">
    <source>
        <dbReference type="ARBA" id="ARBA00022553"/>
    </source>
</evidence>
<feature type="region of interest" description="Disordered" evidence="6">
    <location>
        <begin position="554"/>
        <end position="659"/>
    </location>
</feature>
<organism evidence="8 9">
    <name type="scientific">Opisthorchis viverrini</name>
    <name type="common">Southeast Asian liver fluke</name>
    <dbReference type="NCBI Taxonomy" id="6198"/>
    <lineage>
        <taxon>Eukaryota</taxon>
        <taxon>Metazoa</taxon>
        <taxon>Spiralia</taxon>
        <taxon>Lophotrochozoa</taxon>
        <taxon>Platyhelminthes</taxon>
        <taxon>Trematoda</taxon>
        <taxon>Digenea</taxon>
        <taxon>Opisthorchiida</taxon>
        <taxon>Opisthorchiata</taxon>
        <taxon>Opisthorchiidae</taxon>
        <taxon>Opisthorchis</taxon>
    </lineage>
</organism>
<feature type="compositionally biased region" description="Polar residues" evidence="6">
    <location>
        <begin position="555"/>
        <end position="576"/>
    </location>
</feature>
<dbReference type="InterPro" id="IPR000904">
    <property type="entry name" value="Sec7_dom"/>
</dbReference>
<feature type="non-terminal residue" evidence="8">
    <location>
        <position position="1"/>
    </location>
</feature>
<dbReference type="SUPFAM" id="SSF48425">
    <property type="entry name" value="Sec7 domain"/>
    <property type="match status" value="1"/>
</dbReference>
<keyword evidence="3" id="KW-0963">Cytoplasm</keyword>
<feature type="compositionally biased region" description="Low complexity" evidence="6">
    <location>
        <begin position="580"/>
        <end position="591"/>
    </location>
</feature>
<reference evidence="8 9" key="1">
    <citation type="submission" date="2015-03" db="EMBL/GenBank/DDBJ databases">
        <title>Draft genome of the nematode, Opisthorchis viverrini.</title>
        <authorList>
            <person name="Mitreva M."/>
        </authorList>
    </citation>
    <scope>NUCLEOTIDE SEQUENCE [LARGE SCALE GENOMIC DNA]</scope>
    <source>
        <strain evidence="8">Khon Kaen</strain>
    </source>
</reference>
<name>A0A1S8X0M6_OPIVI</name>
<feature type="compositionally biased region" description="Basic and acidic residues" evidence="6">
    <location>
        <begin position="602"/>
        <end position="615"/>
    </location>
</feature>
<dbReference type="GO" id="GO:0005085">
    <property type="term" value="F:guanyl-nucleotide exchange factor activity"/>
    <property type="evidence" value="ECO:0007669"/>
    <property type="project" value="InterPro"/>
</dbReference>
<dbReference type="InterPro" id="IPR033742">
    <property type="entry name" value="IQSEC_PH"/>
</dbReference>
<dbReference type="GO" id="GO:0032012">
    <property type="term" value="P:regulation of ARF protein signal transduction"/>
    <property type="evidence" value="ECO:0007669"/>
    <property type="project" value="InterPro"/>
</dbReference>